<dbReference type="Pfam" id="PF00118">
    <property type="entry name" value="Cpn60_TCP1"/>
    <property type="match status" value="1"/>
</dbReference>
<reference evidence="12" key="1">
    <citation type="submission" date="2025-08" db="UniProtKB">
        <authorList>
            <consortium name="Ensembl"/>
        </authorList>
    </citation>
    <scope>IDENTIFICATION</scope>
</reference>
<reference evidence="12" key="2">
    <citation type="submission" date="2025-09" db="UniProtKB">
        <authorList>
            <consortium name="Ensembl"/>
        </authorList>
    </citation>
    <scope>IDENTIFICATION</scope>
</reference>
<dbReference type="NCBIfam" id="NF041083">
    <property type="entry name" value="thermosome_beta"/>
    <property type="match status" value="1"/>
</dbReference>
<keyword evidence="4" id="KW-0963">Cytoplasm</keyword>
<dbReference type="InterPro" id="IPR027409">
    <property type="entry name" value="GroEL-like_apical_dom_sf"/>
</dbReference>
<dbReference type="Gene3D" id="1.10.560.10">
    <property type="entry name" value="GroEL-like equatorial domain"/>
    <property type="match status" value="1"/>
</dbReference>
<dbReference type="InterPro" id="IPR012717">
    <property type="entry name" value="Chap_CCT_delta"/>
</dbReference>
<dbReference type="NCBIfam" id="NF041082">
    <property type="entry name" value="thermosome_alpha"/>
    <property type="match status" value="1"/>
</dbReference>
<protein>
    <recommendedName>
        <fullName evidence="3 10">T-complex protein 1 subunit delta</fullName>
    </recommendedName>
</protein>
<dbReference type="GO" id="GO:0051082">
    <property type="term" value="F:unfolded protein binding"/>
    <property type="evidence" value="ECO:0007669"/>
    <property type="project" value="InterPro"/>
</dbReference>
<dbReference type="GO" id="GO:0005524">
    <property type="term" value="F:ATP binding"/>
    <property type="evidence" value="ECO:0007669"/>
    <property type="project" value="UniProtKB-KW"/>
</dbReference>
<dbReference type="GO" id="GO:0016887">
    <property type="term" value="F:ATP hydrolysis activity"/>
    <property type="evidence" value="ECO:0007669"/>
    <property type="project" value="InterPro"/>
</dbReference>
<dbReference type="Proteomes" id="UP000694565">
    <property type="component" value="Unplaced"/>
</dbReference>
<feature type="region of interest" description="Disordered" evidence="11">
    <location>
        <begin position="1"/>
        <end position="25"/>
    </location>
</feature>
<evidence type="ECO:0000256" key="4">
    <source>
        <dbReference type="ARBA" id="ARBA00022490"/>
    </source>
</evidence>
<comment type="catalytic activity">
    <reaction evidence="8">
        <text>ATP + H2O = ADP + phosphate + H(+)</text>
        <dbReference type="Rhea" id="RHEA:13065"/>
        <dbReference type="ChEBI" id="CHEBI:15377"/>
        <dbReference type="ChEBI" id="CHEBI:15378"/>
        <dbReference type="ChEBI" id="CHEBI:30616"/>
        <dbReference type="ChEBI" id="CHEBI:43474"/>
        <dbReference type="ChEBI" id="CHEBI:456216"/>
    </reaction>
</comment>
<sequence>MVSQGHFNKSADKNRNKLKPDSKLTNAQLSNTVADAIRTSLGPKGMDKMIQDEKGDVTITNDGATILKQMQVLHPAAKMLVELSKAQDIEAGDGTTSVVVIAGALLDACSKLLQRGIHPTTISESFQKAVEKGVEVLTDMSRPVQLSDRETLLNSATTSLCSKVVSQYSSLLAPMSVDAVMRVIDPATATGVDLHDIKIIKKLGGTIDDCELVDGLVLNQRVANSSVSRVEKAKIGLIQFCLSPPKTDMDNQIVVSDYAQMDRVLREERSYILNMVKQVKKAGCNVLLIQKSILRDALSDLALHFLNKMKIMVVKEIEREDIEFICKTLGTKPIAHIDHFTPEMLGTAELAEEVSLDGSGKLIKITGCASPGKTVCIVVRGSNKLVIEEAERSIHDALCVIRCLVKKRALIAGGGAPEIELAVRLAEYSRTLAGMEAYCVRAYADALEVIPSTLAENAGLNPISTVTELRNRHAQGDKMAGINVRKGGISNILEEQVVQPLLVSISALTLSTETVRSILKIDDIVRNRGSNGFFLKRKCRYDCS</sequence>
<evidence type="ECO:0000313" key="13">
    <source>
        <dbReference type="Proteomes" id="UP000694565"/>
    </source>
</evidence>
<dbReference type="AlphaFoldDB" id="A0A8C2ZSJ3"/>
<evidence type="ECO:0000256" key="10">
    <source>
        <dbReference type="RuleBase" id="RU004192"/>
    </source>
</evidence>
<dbReference type="InterPro" id="IPR027410">
    <property type="entry name" value="TCP-1-like_intermed_sf"/>
</dbReference>
<dbReference type="InterPro" id="IPR053374">
    <property type="entry name" value="TCP-1_chaperonin"/>
</dbReference>
<evidence type="ECO:0000313" key="12">
    <source>
        <dbReference type="Ensembl" id="ENSCLMP00005031903.1"/>
    </source>
</evidence>
<keyword evidence="5 9" id="KW-0547">Nucleotide-binding</keyword>
<accession>A0A8C2ZSJ3</accession>
<evidence type="ECO:0000256" key="3">
    <source>
        <dbReference type="ARBA" id="ARBA00016107"/>
    </source>
</evidence>
<dbReference type="SUPFAM" id="SSF48592">
    <property type="entry name" value="GroEL equatorial domain-like"/>
    <property type="match status" value="1"/>
</dbReference>
<evidence type="ECO:0000256" key="2">
    <source>
        <dbReference type="ARBA" id="ARBA00008020"/>
    </source>
</evidence>
<dbReference type="PROSITE" id="PS00751">
    <property type="entry name" value="TCP1_2"/>
    <property type="match status" value="1"/>
</dbReference>
<dbReference type="SUPFAM" id="SSF54849">
    <property type="entry name" value="GroEL-intermediate domain like"/>
    <property type="match status" value="1"/>
</dbReference>
<dbReference type="PANTHER" id="PTHR11353">
    <property type="entry name" value="CHAPERONIN"/>
    <property type="match status" value="1"/>
</dbReference>
<feature type="compositionally biased region" description="Basic and acidic residues" evidence="11">
    <location>
        <begin position="9"/>
        <end position="22"/>
    </location>
</feature>
<dbReference type="InterPro" id="IPR002194">
    <property type="entry name" value="Chaperonin_TCP-1_CS"/>
</dbReference>
<comment type="similarity">
    <text evidence="2 9">Belongs to the TCP-1 chaperonin family.</text>
</comment>
<dbReference type="GO" id="GO:0140662">
    <property type="term" value="F:ATP-dependent protein folding chaperone"/>
    <property type="evidence" value="ECO:0007669"/>
    <property type="project" value="InterPro"/>
</dbReference>
<evidence type="ECO:0000256" key="11">
    <source>
        <dbReference type="SAM" id="MobiDB-lite"/>
    </source>
</evidence>
<gene>
    <name evidence="12" type="primary">cct4</name>
</gene>
<keyword evidence="6 9" id="KW-0067">ATP-binding</keyword>
<dbReference type="PRINTS" id="PR00304">
    <property type="entry name" value="TCOMPLEXTCP1"/>
</dbReference>
<keyword evidence="13" id="KW-1185">Reference proteome</keyword>
<dbReference type="InterPro" id="IPR054827">
    <property type="entry name" value="thermosome_alpha"/>
</dbReference>
<dbReference type="Gene3D" id="3.50.7.10">
    <property type="entry name" value="GroEL"/>
    <property type="match status" value="1"/>
</dbReference>
<organism evidence="12 13">
    <name type="scientific">Cyclopterus lumpus</name>
    <name type="common">Lumpsucker</name>
    <dbReference type="NCBI Taxonomy" id="8103"/>
    <lineage>
        <taxon>Eukaryota</taxon>
        <taxon>Metazoa</taxon>
        <taxon>Chordata</taxon>
        <taxon>Craniata</taxon>
        <taxon>Vertebrata</taxon>
        <taxon>Euteleostomi</taxon>
        <taxon>Actinopterygii</taxon>
        <taxon>Neopterygii</taxon>
        <taxon>Teleostei</taxon>
        <taxon>Neoteleostei</taxon>
        <taxon>Acanthomorphata</taxon>
        <taxon>Eupercaria</taxon>
        <taxon>Perciformes</taxon>
        <taxon>Cottioidei</taxon>
        <taxon>Cottales</taxon>
        <taxon>Cyclopteridae</taxon>
        <taxon>Cyclopterus</taxon>
    </lineage>
</organism>
<dbReference type="InterPro" id="IPR027413">
    <property type="entry name" value="GROEL-like_equatorial_sf"/>
</dbReference>
<proteinExistence type="inferred from homology"/>
<name>A0A8C2ZSJ3_CYCLU</name>
<evidence type="ECO:0000256" key="6">
    <source>
        <dbReference type="ARBA" id="ARBA00022840"/>
    </source>
</evidence>
<dbReference type="SUPFAM" id="SSF52029">
    <property type="entry name" value="GroEL apical domain-like"/>
    <property type="match status" value="1"/>
</dbReference>
<dbReference type="FunFam" id="3.50.7.10:FF:000010">
    <property type="entry name" value="T-complex protein 1 subunit delta"/>
    <property type="match status" value="1"/>
</dbReference>
<evidence type="ECO:0000256" key="5">
    <source>
        <dbReference type="ARBA" id="ARBA00022741"/>
    </source>
</evidence>
<keyword evidence="7 9" id="KW-0143">Chaperone</keyword>
<dbReference type="InterPro" id="IPR002423">
    <property type="entry name" value="Cpn60/GroEL/TCP-1"/>
</dbReference>
<dbReference type="NCBIfam" id="TIGR02342">
    <property type="entry name" value="chap_CCT_delta"/>
    <property type="match status" value="1"/>
</dbReference>
<evidence type="ECO:0000256" key="9">
    <source>
        <dbReference type="RuleBase" id="RU004187"/>
    </source>
</evidence>
<dbReference type="GeneTree" id="ENSGT00550000074956"/>
<evidence type="ECO:0000256" key="1">
    <source>
        <dbReference type="ARBA" id="ARBA00004496"/>
    </source>
</evidence>
<dbReference type="PROSITE" id="PS00995">
    <property type="entry name" value="TCP1_3"/>
    <property type="match status" value="1"/>
</dbReference>
<evidence type="ECO:0000256" key="7">
    <source>
        <dbReference type="ARBA" id="ARBA00023186"/>
    </source>
</evidence>
<comment type="subcellular location">
    <subcellularLocation>
        <location evidence="1">Cytoplasm</location>
    </subcellularLocation>
</comment>
<dbReference type="PROSITE" id="PS00750">
    <property type="entry name" value="TCP1_1"/>
    <property type="match status" value="1"/>
</dbReference>
<evidence type="ECO:0000256" key="8">
    <source>
        <dbReference type="ARBA" id="ARBA00049360"/>
    </source>
</evidence>
<dbReference type="InterPro" id="IPR017998">
    <property type="entry name" value="Chaperone_TCP-1"/>
</dbReference>
<dbReference type="GO" id="GO:0005832">
    <property type="term" value="C:chaperonin-containing T-complex"/>
    <property type="evidence" value="ECO:0007669"/>
    <property type="project" value="UniProtKB-ARBA"/>
</dbReference>
<dbReference type="Ensembl" id="ENSCLMT00005033269.1">
    <property type="protein sequence ID" value="ENSCLMP00005031903.1"/>
    <property type="gene ID" value="ENSCLMG00005015151.1"/>
</dbReference>
<dbReference type="CDD" id="cd03338">
    <property type="entry name" value="TCP1_delta"/>
    <property type="match status" value="1"/>
</dbReference>
<dbReference type="Gene3D" id="3.30.260.10">
    <property type="entry name" value="TCP-1-like chaperonin intermediate domain"/>
    <property type="match status" value="1"/>
</dbReference>